<dbReference type="HAMAP" id="MF_01025">
    <property type="entry name" value="LeuA_type1"/>
    <property type="match status" value="1"/>
</dbReference>
<dbReference type="InterPro" id="IPR054691">
    <property type="entry name" value="LeuA/HCS_post-cat"/>
</dbReference>
<dbReference type="FunFam" id="3.20.20.70:FF:000010">
    <property type="entry name" value="2-isopropylmalate synthase"/>
    <property type="match status" value="1"/>
</dbReference>
<dbReference type="Pfam" id="PF00682">
    <property type="entry name" value="HMGL-like"/>
    <property type="match status" value="1"/>
</dbReference>
<dbReference type="NCBIfam" id="TIGR00973">
    <property type="entry name" value="leuA_bact"/>
    <property type="match status" value="1"/>
</dbReference>
<protein>
    <recommendedName>
        <fullName evidence="3">2-isopropylmalate synthase</fullName>
        <ecNumber evidence="3">2.3.3.13</ecNumber>
    </recommendedName>
</protein>
<dbReference type="Gene3D" id="3.20.20.70">
    <property type="entry name" value="Aldolase class I"/>
    <property type="match status" value="1"/>
</dbReference>
<accession>M2XVI5</accession>
<dbReference type="eggNOG" id="KOG2367">
    <property type="taxonomic scope" value="Eukaryota"/>
</dbReference>
<dbReference type="PROSITE" id="PS00816">
    <property type="entry name" value="AIPM_HOMOCIT_SYNTH_2"/>
    <property type="match status" value="1"/>
</dbReference>
<dbReference type="NCBIfam" id="NF002086">
    <property type="entry name" value="PRK00915.1-3"/>
    <property type="match status" value="1"/>
</dbReference>
<dbReference type="Gene3D" id="3.30.160.270">
    <property type="match status" value="1"/>
</dbReference>
<dbReference type="Proteomes" id="UP000030680">
    <property type="component" value="Unassembled WGS sequence"/>
</dbReference>
<dbReference type="SUPFAM" id="SSF51569">
    <property type="entry name" value="Aldolase"/>
    <property type="match status" value="1"/>
</dbReference>
<dbReference type="GeneID" id="17086557"/>
<dbReference type="PROSITE" id="PS50991">
    <property type="entry name" value="PYR_CT"/>
    <property type="match status" value="1"/>
</dbReference>
<organism evidence="11 12">
    <name type="scientific">Galdieria sulphuraria</name>
    <name type="common">Red alga</name>
    <dbReference type="NCBI Taxonomy" id="130081"/>
    <lineage>
        <taxon>Eukaryota</taxon>
        <taxon>Rhodophyta</taxon>
        <taxon>Bangiophyceae</taxon>
        <taxon>Galdieriales</taxon>
        <taxon>Galdieriaceae</taxon>
        <taxon>Galdieria</taxon>
    </lineage>
</organism>
<evidence type="ECO:0000256" key="9">
    <source>
        <dbReference type="SAM" id="MobiDB-lite"/>
    </source>
</evidence>
<dbReference type="InterPro" id="IPR005671">
    <property type="entry name" value="LeuA_bact_synth"/>
</dbReference>
<dbReference type="GO" id="GO:0003852">
    <property type="term" value="F:2-isopropylmalate synthase activity"/>
    <property type="evidence" value="ECO:0007669"/>
    <property type="project" value="UniProtKB-EC"/>
</dbReference>
<dbReference type="InterPro" id="IPR000891">
    <property type="entry name" value="PYR_CT"/>
</dbReference>
<keyword evidence="12" id="KW-1185">Reference proteome</keyword>
<comment type="pathway">
    <text evidence="1">Amino-acid biosynthesis; L-leucine biosynthesis; L-leucine from 3-methyl-2-oxobutanoate: step 1/4.</text>
</comment>
<dbReference type="Pfam" id="PF22617">
    <property type="entry name" value="HCS_D2"/>
    <property type="match status" value="1"/>
</dbReference>
<dbReference type="RefSeq" id="XP_005704188.1">
    <property type="nucleotide sequence ID" value="XM_005704131.1"/>
</dbReference>
<dbReference type="EMBL" id="KB454529">
    <property type="protein sequence ID" value="EME27668.1"/>
    <property type="molecule type" value="Genomic_DNA"/>
</dbReference>
<dbReference type="UniPathway" id="UPA00048">
    <property type="reaction ID" value="UER00070"/>
</dbReference>
<evidence type="ECO:0000256" key="3">
    <source>
        <dbReference type="ARBA" id="ARBA00012973"/>
    </source>
</evidence>
<feature type="domain" description="Pyruvate carboxyltransferase" evidence="10">
    <location>
        <begin position="132"/>
        <end position="394"/>
    </location>
</feature>
<evidence type="ECO:0000313" key="11">
    <source>
        <dbReference type="EMBL" id="EME27668.1"/>
    </source>
</evidence>
<reference evidence="12" key="1">
    <citation type="journal article" date="2013" name="Science">
        <title>Gene transfer from bacteria and archaea facilitated evolution of an extremophilic eukaryote.</title>
        <authorList>
            <person name="Schonknecht G."/>
            <person name="Chen W.H."/>
            <person name="Ternes C.M."/>
            <person name="Barbier G.G."/>
            <person name="Shrestha R.P."/>
            <person name="Stanke M."/>
            <person name="Brautigam A."/>
            <person name="Baker B.J."/>
            <person name="Banfield J.F."/>
            <person name="Garavito R.M."/>
            <person name="Carr K."/>
            <person name="Wilkerson C."/>
            <person name="Rensing S.A."/>
            <person name="Gagneul D."/>
            <person name="Dickenson N.E."/>
            <person name="Oesterhelt C."/>
            <person name="Lercher M.J."/>
            <person name="Weber A.P."/>
        </authorList>
    </citation>
    <scope>NUCLEOTIDE SEQUENCE [LARGE SCALE GENOMIC DNA]</scope>
    <source>
        <strain evidence="12">074W</strain>
    </source>
</reference>
<evidence type="ECO:0000256" key="6">
    <source>
        <dbReference type="ARBA" id="ARBA00022679"/>
    </source>
</evidence>
<dbReference type="Pfam" id="PF08502">
    <property type="entry name" value="LeuA_dimer"/>
    <property type="match status" value="1"/>
</dbReference>
<evidence type="ECO:0000256" key="5">
    <source>
        <dbReference type="ARBA" id="ARBA00022605"/>
    </source>
</evidence>
<dbReference type="GO" id="GO:0010177">
    <property type="term" value="F:methylthioalkylmalate synthase activity"/>
    <property type="evidence" value="ECO:0007669"/>
    <property type="project" value="UniProtKB-ARBA"/>
</dbReference>
<dbReference type="PANTHER" id="PTHR10277">
    <property type="entry name" value="HOMOCITRATE SYNTHASE-RELATED"/>
    <property type="match status" value="1"/>
</dbReference>
<dbReference type="CDD" id="cd07940">
    <property type="entry name" value="DRE_TIM_IPMS"/>
    <property type="match status" value="1"/>
</dbReference>
<evidence type="ECO:0000256" key="8">
    <source>
        <dbReference type="ARBA" id="ARBA00023304"/>
    </source>
</evidence>
<dbReference type="InterPro" id="IPR013709">
    <property type="entry name" value="2-isopropylmalate_synth_dimer"/>
</dbReference>
<dbReference type="InterPro" id="IPR013785">
    <property type="entry name" value="Aldolase_TIM"/>
</dbReference>
<dbReference type="GO" id="GO:0046872">
    <property type="term" value="F:metal ion binding"/>
    <property type="evidence" value="ECO:0007669"/>
    <property type="project" value="UniProtKB-KW"/>
</dbReference>
<proteinExistence type="inferred from homology"/>
<dbReference type="FunFam" id="1.10.238.260:FF:000001">
    <property type="entry name" value="2-isopropylmalate synthase"/>
    <property type="match status" value="1"/>
</dbReference>
<evidence type="ECO:0000259" key="10">
    <source>
        <dbReference type="PROSITE" id="PS50991"/>
    </source>
</evidence>
<dbReference type="PROSITE" id="PS00815">
    <property type="entry name" value="AIPM_HOMOCIT_SYNTH_1"/>
    <property type="match status" value="1"/>
</dbReference>
<keyword evidence="11" id="KW-0012">Acyltransferase</keyword>
<dbReference type="InterPro" id="IPR050073">
    <property type="entry name" value="2-IPM_HCS-like"/>
</dbReference>
<dbReference type="OMA" id="NTMRMLV"/>
<name>M2XVI5_GALSU</name>
<evidence type="ECO:0000256" key="2">
    <source>
        <dbReference type="ARBA" id="ARBA00009396"/>
    </source>
</evidence>
<keyword evidence="5" id="KW-0028">Amino-acid biosynthesis</keyword>
<dbReference type="PANTHER" id="PTHR10277:SF9">
    <property type="entry name" value="2-ISOPROPYLMALATE SYNTHASE 1, CHLOROPLASTIC-RELATED"/>
    <property type="match status" value="1"/>
</dbReference>
<evidence type="ECO:0000256" key="1">
    <source>
        <dbReference type="ARBA" id="ARBA00004689"/>
    </source>
</evidence>
<keyword evidence="6 11" id="KW-0808">Transferase</keyword>
<dbReference type="STRING" id="130081.M2XVI5"/>
<evidence type="ECO:0000256" key="7">
    <source>
        <dbReference type="ARBA" id="ARBA00022723"/>
    </source>
</evidence>
<dbReference type="Gramene" id="EME27668">
    <property type="protein sequence ID" value="EME27668"/>
    <property type="gene ID" value="Gasu_48120"/>
</dbReference>
<dbReference type="GO" id="GO:0009098">
    <property type="term" value="P:L-leucine biosynthetic process"/>
    <property type="evidence" value="ECO:0007669"/>
    <property type="project" value="UniProtKB-UniPathway"/>
</dbReference>
<evidence type="ECO:0000256" key="4">
    <source>
        <dbReference type="ARBA" id="ARBA00022430"/>
    </source>
</evidence>
<dbReference type="InterPro" id="IPR002034">
    <property type="entry name" value="AIPM/Hcit_synth_CS"/>
</dbReference>
<keyword evidence="7" id="KW-0479">Metal-binding</keyword>
<dbReference type="OrthoDB" id="2015253at2759"/>
<keyword evidence="8" id="KW-0100">Branched-chain amino acid biosynthesis</keyword>
<dbReference type="AlphaFoldDB" id="M2XVI5"/>
<dbReference type="Gene3D" id="1.10.238.260">
    <property type="match status" value="1"/>
</dbReference>
<sequence>MTLATLTYIHSCSVRNERSNTFMAFHATPSILHSKQGLLENIGKPLSIDRTAFSMRRSCFVENQLHKRRLVQSWGNKEYTKAANGFRSLQGSNNGYKESSSSHSWDDEPPLPPPIWKPTKHDLVTGRDPTRVKFFDTTLRDGEQSPGATLTGEEKLVIARQLAKLGVDIIEAGFPVASNGDFEAVRNIARTVGTRENPPIICGLARAVESDIARCWEAVKDAAFARIHTFIATSDIHMEHKLKKSRSQVLETVTRTVQYAKSLCEDIEFSAEDATRSDPEFLYEVFSRAIEAGATTINVPDTVGYTTPAEFGSLMRGIRRNVRGIENVCLSVHGHDDLGLAVSNFLSAIENGAQQVECTVNGIGERAGNASLEEIVMALYVRRQYYNNKLGRPDPNALLTCVDTQEIWKTSKLVSNLTGMIVQPNKAIVGSNAFAHESGIHQDGILKNRLTYEIMDARLIGMQENQLVLGKHSGRHAFRKRLGELGFDLTEDELNRAFVRFKELADKKKEVTLWDLESIVNDEVRLQGTEYLKLERVQVQCGDKLISTATVTIMHMELSRELTAVSIGTGPVDAAFKALNSIEGVPKVVLQEYMVNSITQGIDALGEVTVRIRGETDSRSFIGSAANTDIVVASVQAYVNALNRLARYAQYPKSVHPQKDAVV</sequence>
<gene>
    <name evidence="11" type="ORF">Gasu_48120</name>
</gene>
<feature type="region of interest" description="Disordered" evidence="9">
    <location>
        <begin position="90"/>
        <end position="123"/>
    </location>
</feature>
<comment type="similarity">
    <text evidence="2">Belongs to the alpha-IPM synthase/homocitrate synthase family. LeuA type 1 subfamily.</text>
</comment>
<dbReference type="SUPFAM" id="SSF110921">
    <property type="entry name" value="2-isopropylmalate synthase LeuA, allosteric (dimerisation) domain"/>
    <property type="match status" value="1"/>
</dbReference>
<dbReference type="KEGG" id="gsl:Gasu_48120"/>
<dbReference type="SMART" id="SM00917">
    <property type="entry name" value="LeuA_dimer"/>
    <property type="match status" value="1"/>
</dbReference>
<dbReference type="EC" id="2.3.3.13" evidence="3"/>
<feature type="compositionally biased region" description="Polar residues" evidence="9">
    <location>
        <begin position="90"/>
        <end position="103"/>
    </location>
</feature>
<keyword evidence="4" id="KW-0432">Leucine biosynthesis</keyword>
<evidence type="ECO:0000313" key="12">
    <source>
        <dbReference type="Proteomes" id="UP000030680"/>
    </source>
</evidence>
<dbReference type="InterPro" id="IPR036230">
    <property type="entry name" value="LeuA_allosteric_dom_sf"/>
</dbReference>